<dbReference type="EMBL" id="VLTM01000160">
    <property type="protein sequence ID" value="KAA0147690.1"/>
    <property type="molecule type" value="Genomic_DNA"/>
</dbReference>
<keyword evidence="7 8" id="KW-0472">Membrane</keyword>
<evidence type="ECO:0000256" key="4">
    <source>
        <dbReference type="ARBA" id="ARBA00022692"/>
    </source>
</evidence>
<accession>A0A5A8C6J1</accession>
<sequence length="446" mass="47549">MFGASANLTNGIVGAGIMGLPFALKEAGFLPGLVLLVLVALLTDYSLRLLARLAKAHAAESYQDLVSRAFGTPGFVLVELAQFAFAYGALVAYLLIVKDTAAVVIRDIFGQGDEWDHEAVLAVVACAVILPICFLGSMSGLGVFSATSMVGVVVMVAVVGVERFSVSVPTSISPVEQYLLPHGNWLSAIGGFAFAFVCQHQLLLVMDSMREPTKPRVAGVVRMSLVAAVVLSAAIAVFGYTLFWEHTRGDILRSFEETDVVVPPGGANPATALAVARVCLVVNMTFTFPAELMVCRHVIESAVLRVWERQHWQSSGAPVFDLEAVHRVEREFRERVSGWTSMWMHIGVTTLLFGSSLGLAMALDDLGVVQELSGSVSAVLLAFVLPAACHLRLGTHHEDDTGVCHRSKLPSVALLVIGVIVFFAATAQTLTNIFDNTPASDDPAVG</sequence>
<keyword evidence="3" id="KW-0813">Transport</keyword>
<feature type="transmembrane region" description="Helical" evidence="8">
    <location>
        <begin position="119"/>
        <end position="136"/>
    </location>
</feature>
<protein>
    <recommendedName>
        <fullName evidence="9">Amino acid transporter transmembrane domain-containing protein</fullName>
    </recommendedName>
</protein>
<comment type="subcellular location">
    <subcellularLocation>
        <location evidence="1">Membrane</location>
        <topology evidence="1">Multi-pass membrane protein</topology>
    </subcellularLocation>
</comment>
<evidence type="ECO:0000256" key="3">
    <source>
        <dbReference type="ARBA" id="ARBA00022448"/>
    </source>
</evidence>
<keyword evidence="5" id="KW-0029">Amino-acid transport</keyword>
<keyword evidence="4 8" id="KW-0812">Transmembrane</keyword>
<feature type="transmembrane region" description="Helical" evidence="8">
    <location>
        <begin position="185"/>
        <end position="205"/>
    </location>
</feature>
<evidence type="ECO:0000256" key="7">
    <source>
        <dbReference type="ARBA" id="ARBA00023136"/>
    </source>
</evidence>
<dbReference type="PANTHER" id="PTHR22950">
    <property type="entry name" value="AMINO ACID TRANSPORTER"/>
    <property type="match status" value="1"/>
</dbReference>
<feature type="transmembrane region" description="Helical" evidence="8">
    <location>
        <begin position="75"/>
        <end position="96"/>
    </location>
</feature>
<dbReference type="Pfam" id="PF01490">
    <property type="entry name" value="Aa_trans"/>
    <property type="match status" value="1"/>
</dbReference>
<dbReference type="AlphaFoldDB" id="A0A5A8C6J1"/>
<feature type="transmembrane region" description="Helical" evidence="8">
    <location>
        <begin position="375"/>
        <end position="391"/>
    </location>
</feature>
<dbReference type="InterPro" id="IPR013057">
    <property type="entry name" value="AA_transpt_TM"/>
</dbReference>
<keyword evidence="6 8" id="KW-1133">Transmembrane helix</keyword>
<feature type="domain" description="Amino acid transporter transmembrane" evidence="9">
    <location>
        <begin position="4"/>
        <end position="430"/>
    </location>
</feature>
<evidence type="ECO:0000256" key="1">
    <source>
        <dbReference type="ARBA" id="ARBA00004141"/>
    </source>
</evidence>
<evidence type="ECO:0000259" key="9">
    <source>
        <dbReference type="Pfam" id="PF01490"/>
    </source>
</evidence>
<dbReference type="PANTHER" id="PTHR22950:SF458">
    <property type="entry name" value="SODIUM-COUPLED NEUTRAL AMINO ACID TRANSPORTER 11-RELATED"/>
    <property type="match status" value="1"/>
</dbReference>
<evidence type="ECO:0000256" key="8">
    <source>
        <dbReference type="SAM" id="Phobius"/>
    </source>
</evidence>
<dbReference type="Proteomes" id="UP000325113">
    <property type="component" value="Unassembled WGS sequence"/>
</dbReference>
<feature type="transmembrane region" description="Helical" evidence="8">
    <location>
        <begin position="217"/>
        <end position="243"/>
    </location>
</feature>
<evidence type="ECO:0000256" key="2">
    <source>
        <dbReference type="ARBA" id="ARBA00008066"/>
    </source>
</evidence>
<feature type="transmembrane region" description="Helical" evidence="8">
    <location>
        <begin position="143"/>
        <end position="165"/>
    </location>
</feature>
<evidence type="ECO:0000256" key="6">
    <source>
        <dbReference type="ARBA" id="ARBA00022989"/>
    </source>
</evidence>
<feature type="transmembrane region" description="Helical" evidence="8">
    <location>
        <begin position="270"/>
        <end position="288"/>
    </location>
</feature>
<proteinExistence type="inferred from homology"/>
<gene>
    <name evidence="10" type="ORF">FNF31_07552</name>
</gene>
<evidence type="ECO:0000256" key="5">
    <source>
        <dbReference type="ARBA" id="ARBA00022970"/>
    </source>
</evidence>
<reference evidence="10 11" key="1">
    <citation type="submission" date="2019-07" db="EMBL/GenBank/DDBJ databases">
        <title>Genomes of Cafeteria roenbergensis.</title>
        <authorList>
            <person name="Fischer M.G."/>
            <person name="Hackl T."/>
            <person name="Roman M."/>
        </authorList>
    </citation>
    <scope>NUCLEOTIDE SEQUENCE [LARGE SCALE GENOMIC DNA]</scope>
    <source>
        <strain evidence="10 11">Cflag</strain>
    </source>
</reference>
<dbReference type="GO" id="GO:0015179">
    <property type="term" value="F:L-amino acid transmembrane transporter activity"/>
    <property type="evidence" value="ECO:0007669"/>
    <property type="project" value="TreeGrafter"/>
</dbReference>
<feature type="transmembrane region" description="Helical" evidence="8">
    <location>
        <begin position="412"/>
        <end position="434"/>
    </location>
</feature>
<organism evidence="10 11">
    <name type="scientific">Cafeteria roenbergensis</name>
    <name type="common">Marine flagellate</name>
    <dbReference type="NCBI Taxonomy" id="33653"/>
    <lineage>
        <taxon>Eukaryota</taxon>
        <taxon>Sar</taxon>
        <taxon>Stramenopiles</taxon>
        <taxon>Bigyra</taxon>
        <taxon>Opalozoa</taxon>
        <taxon>Bicosoecida</taxon>
        <taxon>Cafeteriaceae</taxon>
        <taxon>Cafeteria</taxon>
    </lineage>
</organism>
<feature type="transmembrane region" description="Helical" evidence="8">
    <location>
        <begin position="342"/>
        <end position="363"/>
    </location>
</feature>
<feature type="transmembrane region" description="Helical" evidence="8">
    <location>
        <begin position="28"/>
        <end position="47"/>
    </location>
</feature>
<comment type="similarity">
    <text evidence="2">Belongs to the amino acid/polyamine transporter 2 family.</text>
</comment>
<evidence type="ECO:0000313" key="11">
    <source>
        <dbReference type="Proteomes" id="UP000325113"/>
    </source>
</evidence>
<name>A0A5A8C6J1_CAFRO</name>
<comment type="caution">
    <text evidence="10">The sequence shown here is derived from an EMBL/GenBank/DDBJ whole genome shotgun (WGS) entry which is preliminary data.</text>
</comment>
<dbReference type="GO" id="GO:0016020">
    <property type="term" value="C:membrane"/>
    <property type="evidence" value="ECO:0007669"/>
    <property type="project" value="UniProtKB-SubCell"/>
</dbReference>
<evidence type="ECO:0000313" key="10">
    <source>
        <dbReference type="EMBL" id="KAA0147690.1"/>
    </source>
</evidence>